<dbReference type="Gene3D" id="3.30.70.3270">
    <property type="match status" value="1"/>
</dbReference>
<gene>
    <name evidence="10" type="ORF">C2E20_5021</name>
</gene>
<dbReference type="GO" id="GO:0046872">
    <property type="term" value="F:metal ion binding"/>
    <property type="evidence" value="ECO:0007669"/>
    <property type="project" value="UniProtKB-KW"/>
</dbReference>
<dbReference type="SUPFAM" id="SSF54862">
    <property type="entry name" value="4Fe-4S ferredoxins"/>
    <property type="match status" value="1"/>
</dbReference>
<dbReference type="GO" id="GO:0051539">
    <property type="term" value="F:4 iron, 4 sulfur cluster binding"/>
    <property type="evidence" value="ECO:0007669"/>
    <property type="project" value="UniProtKB-KW"/>
</dbReference>
<dbReference type="GO" id="GO:0003954">
    <property type="term" value="F:NADH dehydrogenase activity"/>
    <property type="evidence" value="ECO:0007669"/>
    <property type="project" value="TreeGrafter"/>
</dbReference>
<evidence type="ECO:0000256" key="1">
    <source>
        <dbReference type="ARBA" id="ARBA00001966"/>
    </source>
</evidence>
<dbReference type="EMBL" id="LHPF02000014">
    <property type="protein sequence ID" value="PSC71559.1"/>
    <property type="molecule type" value="Genomic_DNA"/>
</dbReference>
<organism evidence="10 11">
    <name type="scientific">Micractinium conductrix</name>
    <dbReference type="NCBI Taxonomy" id="554055"/>
    <lineage>
        <taxon>Eukaryota</taxon>
        <taxon>Viridiplantae</taxon>
        <taxon>Chlorophyta</taxon>
        <taxon>core chlorophytes</taxon>
        <taxon>Trebouxiophyceae</taxon>
        <taxon>Chlorellales</taxon>
        <taxon>Chlorellaceae</taxon>
        <taxon>Chlorella clade</taxon>
        <taxon>Micractinium</taxon>
    </lineage>
</organism>
<accession>A0A2P6VBU3</accession>
<dbReference type="GO" id="GO:0006120">
    <property type="term" value="P:mitochondrial electron transport, NADH to ubiquinone"/>
    <property type="evidence" value="ECO:0007669"/>
    <property type="project" value="TreeGrafter"/>
</dbReference>
<evidence type="ECO:0000256" key="2">
    <source>
        <dbReference type="ARBA" id="ARBA00010277"/>
    </source>
</evidence>
<dbReference type="AlphaFoldDB" id="A0A2P6VBU3"/>
<protein>
    <submittedName>
        <fullName evidence="10">NADH dehydrogenase [ubiquinone] iron-sulfur 8-mitochondrial</fullName>
    </submittedName>
</protein>
<dbReference type="OrthoDB" id="204405at2759"/>
<sequence length="242" mass="26987">MLRQLGSRLAPGLLQAGGLRELAPAAAALFHSSPAACGVGIPERKSSKPFTGNFEGLQRSGADLTQQEYMLSQKEAPKDLAGVLDESANTLFLTELWRGLGLTLKVFFEQPVTINYPFEKGPLSPRFRGEHALRRYSTGEERCIACKLCEAICPAQAITIETEEREDGSRKTTRYDIDMTKCIYCGFCQEACPVDAIVEGPNFEYSTGTREELLYDKQKLLSNGDRWEVELEKNLRSEAMYK</sequence>
<dbReference type="GO" id="GO:0005739">
    <property type="term" value="C:mitochondrion"/>
    <property type="evidence" value="ECO:0007669"/>
    <property type="project" value="UniProtKB-ARBA"/>
</dbReference>
<dbReference type="GO" id="GO:0016020">
    <property type="term" value="C:membrane"/>
    <property type="evidence" value="ECO:0007669"/>
    <property type="project" value="InterPro"/>
</dbReference>
<evidence type="ECO:0000313" key="10">
    <source>
        <dbReference type="EMBL" id="PSC71559.1"/>
    </source>
</evidence>
<dbReference type="HAMAP" id="MF_01351">
    <property type="entry name" value="NDH1_NuoI"/>
    <property type="match status" value="1"/>
</dbReference>
<dbReference type="PROSITE" id="PS51379">
    <property type="entry name" value="4FE4S_FER_2"/>
    <property type="match status" value="2"/>
</dbReference>
<dbReference type="PANTHER" id="PTHR10849">
    <property type="entry name" value="NADH DEHYDROGENASE UBIQUINONE IRON-SULFUR PROTEIN 8, MITOCHONDRIAL"/>
    <property type="match status" value="1"/>
</dbReference>
<keyword evidence="5" id="KW-1278">Translocase</keyword>
<comment type="cofactor">
    <cofactor evidence="1">
        <name>[4Fe-4S] cluster</name>
        <dbReference type="ChEBI" id="CHEBI:49883"/>
    </cofactor>
</comment>
<evidence type="ECO:0000256" key="8">
    <source>
        <dbReference type="ARBA" id="ARBA00057475"/>
    </source>
</evidence>
<dbReference type="InterPro" id="IPR017900">
    <property type="entry name" value="4Fe4S_Fe_S_CS"/>
</dbReference>
<keyword evidence="4" id="KW-0479">Metal-binding</keyword>
<reference evidence="10 11" key="1">
    <citation type="journal article" date="2018" name="Plant J.">
        <title>Genome sequences of Chlorella sorokiniana UTEX 1602 and Micractinium conductrix SAG 241.80: implications to maltose excretion by a green alga.</title>
        <authorList>
            <person name="Arriola M.B."/>
            <person name="Velmurugan N."/>
            <person name="Zhang Y."/>
            <person name="Plunkett M.H."/>
            <person name="Hondzo H."/>
            <person name="Barney B.M."/>
        </authorList>
    </citation>
    <scope>NUCLEOTIDE SEQUENCE [LARGE SCALE GENOMIC DNA]</scope>
    <source>
        <strain evidence="10 11">SAG 241.80</strain>
    </source>
</reference>
<evidence type="ECO:0000256" key="5">
    <source>
        <dbReference type="ARBA" id="ARBA00022967"/>
    </source>
</evidence>
<evidence type="ECO:0000256" key="7">
    <source>
        <dbReference type="ARBA" id="ARBA00023014"/>
    </source>
</evidence>
<evidence type="ECO:0000256" key="4">
    <source>
        <dbReference type="ARBA" id="ARBA00022723"/>
    </source>
</evidence>
<dbReference type="Proteomes" id="UP000239649">
    <property type="component" value="Unassembled WGS sequence"/>
</dbReference>
<dbReference type="NCBIfam" id="NF004538">
    <property type="entry name" value="PRK05888.1-4"/>
    <property type="match status" value="1"/>
</dbReference>
<dbReference type="Pfam" id="PF12838">
    <property type="entry name" value="Fer4_7"/>
    <property type="match status" value="1"/>
</dbReference>
<comment type="caution">
    <text evidence="10">The sequence shown here is derived from an EMBL/GenBank/DDBJ whole genome shotgun (WGS) entry which is preliminary data.</text>
</comment>
<dbReference type="NCBIfam" id="TIGR01971">
    <property type="entry name" value="NuoI"/>
    <property type="match status" value="1"/>
</dbReference>
<feature type="domain" description="4Fe-4S ferredoxin-type" evidence="9">
    <location>
        <begin position="173"/>
        <end position="202"/>
    </location>
</feature>
<comment type="similarity">
    <text evidence="2">Belongs to the complex I 23 kDa subunit family.</text>
</comment>
<dbReference type="InterPro" id="IPR017896">
    <property type="entry name" value="4Fe4S_Fe-S-bd"/>
</dbReference>
<dbReference type="GO" id="GO:0032981">
    <property type="term" value="P:mitochondrial respiratory chain complex I assembly"/>
    <property type="evidence" value="ECO:0007669"/>
    <property type="project" value="TreeGrafter"/>
</dbReference>
<evidence type="ECO:0000313" key="11">
    <source>
        <dbReference type="Proteomes" id="UP000239649"/>
    </source>
</evidence>
<dbReference type="PROSITE" id="PS00198">
    <property type="entry name" value="4FE4S_FER_1"/>
    <property type="match status" value="1"/>
</dbReference>
<keyword evidence="3" id="KW-0004">4Fe-4S</keyword>
<feature type="domain" description="4Fe-4S ferredoxin-type" evidence="9">
    <location>
        <begin position="134"/>
        <end position="163"/>
    </location>
</feature>
<dbReference type="FunFam" id="3.30.70.3270:FF:000001">
    <property type="entry name" value="NADH-quinone oxidoreductase subunit I 1"/>
    <property type="match status" value="1"/>
</dbReference>
<dbReference type="PANTHER" id="PTHR10849:SF20">
    <property type="entry name" value="NADH DEHYDROGENASE [UBIQUINONE] IRON-SULFUR PROTEIN 8, MITOCHONDRIAL"/>
    <property type="match status" value="1"/>
</dbReference>
<keyword evidence="11" id="KW-1185">Reference proteome</keyword>
<name>A0A2P6VBU3_9CHLO</name>
<proteinExistence type="inferred from homology"/>
<dbReference type="STRING" id="554055.A0A2P6VBU3"/>
<evidence type="ECO:0000256" key="3">
    <source>
        <dbReference type="ARBA" id="ARBA00022485"/>
    </source>
</evidence>
<comment type="function">
    <text evidence="8">Core subunit of the mitochondrial membrane respiratory chain NADH dehydrogenase (Complex I) that is believed to belong to the minimal assembly required for catalysis. Complex I functions in the transfer of electrons from NADH to the respiratory chain. The immediate electron acceptor for the enzyme is believed to be ubiquinone. May donate electrons to ubiquinone.</text>
</comment>
<keyword evidence="6" id="KW-0408">Iron</keyword>
<evidence type="ECO:0000256" key="6">
    <source>
        <dbReference type="ARBA" id="ARBA00023004"/>
    </source>
</evidence>
<evidence type="ECO:0000259" key="9">
    <source>
        <dbReference type="PROSITE" id="PS51379"/>
    </source>
</evidence>
<dbReference type="InterPro" id="IPR010226">
    <property type="entry name" value="NADH_quinone_OxRdtase_chainI"/>
</dbReference>
<keyword evidence="7" id="KW-0411">Iron-sulfur</keyword>
<dbReference type="NCBIfam" id="NF004539">
    <property type="entry name" value="PRK05888.1-5"/>
    <property type="match status" value="1"/>
</dbReference>